<accession>A0ABV9QZL3</accession>
<dbReference type="Proteomes" id="UP001595886">
    <property type="component" value="Unassembled WGS sequence"/>
</dbReference>
<reference evidence="2" key="1">
    <citation type="journal article" date="2019" name="Int. J. Syst. Evol. Microbiol.">
        <title>The Global Catalogue of Microorganisms (GCM) 10K type strain sequencing project: providing services to taxonomists for standard genome sequencing and annotation.</title>
        <authorList>
            <consortium name="The Broad Institute Genomics Platform"/>
            <consortium name="The Broad Institute Genome Sequencing Center for Infectious Disease"/>
            <person name="Wu L."/>
            <person name="Ma J."/>
        </authorList>
    </citation>
    <scope>NUCLEOTIDE SEQUENCE [LARGE SCALE GENOMIC DNA]</scope>
    <source>
        <strain evidence="2">CCUG 30340</strain>
    </source>
</reference>
<organism evidence="1 2">
    <name type="scientific">Dokdonella ginsengisoli</name>
    <dbReference type="NCBI Taxonomy" id="363846"/>
    <lineage>
        <taxon>Bacteria</taxon>
        <taxon>Pseudomonadati</taxon>
        <taxon>Pseudomonadota</taxon>
        <taxon>Gammaproteobacteria</taxon>
        <taxon>Lysobacterales</taxon>
        <taxon>Rhodanobacteraceae</taxon>
        <taxon>Dokdonella</taxon>
    </lineage>
</organism>
<proteinExistence type="predicted"/>
<name>A0ABV9QZL3_9GAMM</name>
<evidence type="ECO:0000313" key="1">
    <source>
        <dbReference type="EMBL" id="MFC4822231.1"/>
    </source>
</evidence>
<evidence type="ECO:0000313" key="2">
    <source>
        <dbReference type="Proteomes" id="UP001595886"/>
    </source>
</evidence>
<sequence length="669" mass="68850">MNAELLLEAERRGILPPAQQDMLAEARRRGLIGAAPEEPGMLQQIGRQAGLAGRYAIEGAGNLLGIAADPIGQTIDYLAPRNHDLSSLVTGEAPRYQRTGESASQLADWIGLPKPEGSLEEGIGNASRALVGTGLMMGGGLAAGAPQMAAQPLSQAASTLTGSAAQEIAKARGATEGEQTLAALAGGLGPSVAAAAGGAALRGAVRGGEQSRQAMQSTIDAFQTAGTTPTVGQATEGRTAQALESLLARVPGSAGVMAKFAGKQADQIGDAVRANADGLAVNANPAAAGRAIERGIAGPGGFVERFKSQARDLYDRVDQFMPGDTQVPLRATQSFFARVSTPTKGAEATSALLANPKLSAIGNALDEDMKSALAAGGQSGQLPYEAVKQLRTRVGEMIANAGLVSDVPRGELKQLYGALSQDIRNQAARDPKAFAATNRAENYYRAGMDRLERVEAVVDRAGGPEKVFQAALSGTREGASTLHGVMQSLKPEEAKIVTSAVVRRLGSANPSAQNELGDAFSTESFLTNWNKLSGAAKQVLFDRMGPTFRNDLDQIAKATSNVRDGSMVFRNPAGTAGAATQATTAATAVTALLSGHYGAAAGIVAGVAAANLSARLMTNPTFVRWLARQTTVPVHALPSQVSVLANMAERGSDPDLTDAAQLFGNQGVQ</sequence>
<comment type="caution">
    <text evidence="1">The sequence shown here is derived from an EMBL/GenBank/DDBJ whole genome shotgun (WGS) entry which is preliminary data.</text>
</comment>
<gene>
    <name evidence="1" type="ORF">ACFO6Q_18030</name>
</gene>
<keyword evidence="2" id="KW-1185">Reference proteome</keyword>
<dbReference type="EMBL" id="JBHSHD010000016">
    <property type="protein sequence ID" value="MFC4822231.1"/>
    <property type="molecule type" value="Genomic_DNA"/>
</dbReference>
<protein>
    <submittedName>
        <fullName evidence="1">Uncharacterized protein</fullName>
    </submittedName>
</protein>